<dbReference type="OrthoDB" id="416253at2759"/>
<dbReference type="InterPro" id="IPR018170">
    <property type="entry name" value="Aldo/ket_reductase_CS"/>
</dbReference>
<dbReference type="Proteomes" id="UP000807716">
    <property type="component" value="Unassembled WGS sequence"/>
</dbReference>
<feature type="binding site" evidence="3">
    <location>
        <position position="108"/>
    </location>
    <ligand>
        <name>substrate</name>
    </ligand>
</feature>
<dbReference type="PROSITE" id="PS00798">
    <property type="entry name" value="ALDOKETO_REDUCTASE_1"/>
    <property type="match status" value="1"/>
</dbReference>
<comment type="caution">
    <text evidence="6">The sequence shown here is derived from an EMBL/GenBank/DDBJ whole genome shotgun (WGS) entry which is preliminary data.</text>
</comment>
<name>A0A9P6U612_9FUNG</name>
<evidence type="ECO:0000313" key="7">
    <source>
        <dbReference type="Proteomes" id="UP000807716"/>
    </source>
</evidence>
<evidence type="ECO:0000313" key="6">
    <source>
        <dbReference type="EMBL" id="KAG0260821.1"/>
    </source>
</evidence>
<evidence type="ECO:0000256" key="1">
    <source>
        <dbReference type="ARBA" id="ARBA00023002"/>
    </source>
</evidence>
<organism evidence="6 7">
    <name type="scientific">Actinomortierella ambigua</name>
    <dbReference type="NCBI Taxonomy" id="1343610"/>
    <lineage>
        <taxon>Eukaryota</taxon>
        <taxon>Fungi</taxon>
        <taxon>Fungi incertae sedis</taxon>
        <taxon>Mucoromycota</taxon>
        <taxon>Mortierellomycotina</taxon>
        <taxon>Mortierellomycetes</taxon>
        <taxon>Mortierellales</taxon>
        <taxon>Mortierellaceae</taxon>
        <taxon>Actinomortierella</taxon>
    </lineage>
</organism>
<dbReference type="PIRSF" id="PIRSF000097">
    <property type="entry name" value="AKR"/>
    <property type="match status" value="1"/>
</dbReference>
<feature type="site" description="Lowers pKa of active site Tyr" evidence="4">
    <location>
        <position position="75"/>
    </location>
</feature>
<dbReference type="FunFam" id="3.20.20.100:FF:000002">
    <property type="entry name" value="2,5-diketo-D-gluconic acid reductase A"/>
    <property type="match status" value="1"/>
</dbReference>
<evidence type="ECO:0000256" key="2">
    <source>
        <dbReference type="PIRSR" id="PIRSR000097-1"/>
    </source>
</evidence>
<dbReference type="InterPro" id="IPR036812">
    <property type="entry name" value="NAD(P)_OxRdtase_dom_sf"/>
</dbReference>
<evidence type="ECO:0000256" key="3">
    <source>
        <dbReference type="PIRSR" id="PIRSR000097-2"/>
    </source>
</evidence>
<dbReference type="GO" id="GO:0016616">
    <property type="term" value="F:oxidoreductase activity, acting on the CH-OH group of donors, NAD or NADP as acceptor"/>
    <property type="evidence" value="ECO:0007669"/>
    <property type="project" value="UniProtKB-ARBA"/>
</dbReference>
<keyword evidence="1" id="KW-0560">Oxidoreductase</keyword>
<reference evidence="6" key="1">
    <citation type="journal article" date="2020" name="Fungal Divers.">
        <title>Resolving the Mortierellaceae phylogeny through synthesis of multi-gene phylogenetics and phylogenomics.</title>
        <authorList>
            <person name="Vandepol N."/>
            <person name="Liber J."/>
            <person name="Desiro A."/>
            <person name="Na H."/>
            <person name="Kennedy M."/>
            <person name="Barry K."/>
            <person name="Grigoriev I.V."/>
            <person name="Miller A.N."/>
            <person name="O'Donnell K."/>
            <person name="Stajich J.E."/>
            <person name="Bonito G."/>
        </authorList>
    </citation>
    <scope>NUCLEOTIDE SEQUENCE</scope>
    <source>
        <strain evidence="6">BC1065</strain>
    </source>
</reference>
<dbReference type="InterPro" id="IPR020471">
    <property type="entry name" value="AKR"/>
</dbReference>
<feature type="active site" description="Proton donor" evidence="2">
    <location>
        <position position="50"/>
    </location>
</feature>
<dbReference type="PRINTS" id="PR00069">
    <property type="entry name" value="ALDKETRDTASE"/>
</dbReference>
<protein>
    <recommendedName>
        <fullName evidence="5">NADP-dependent oxidoreductase domain-containing protein</fullName>
    </recommendedName>
</protein>
<evidence type="ECO:0000256" key="4">
    <source>
        <dbReference type="PIRSR" id="PIRSR000097-3"/>
    </source>
</evidence>
<evidence type="ECO:0000259" key="5">
    <source>
        <dbReference type="Pfam" id="PF00248"/>
    </source>
</evidence>
<accession>A0A9P6U612</accession>
<dbReference type="PROSITE" id="PS00063">
    <property type="entry name" value="ALDOKETO_REDUCTASE_3"/>
    <property type="match status" value="1"/>
</dbReference>
<feature type="domain" description="NADP-dependent oxidoreductase" evidence="5">
    <location>
        <begin position="19"/>
        <end position="273"/>
    </location>
</feature>
<dbReference type="EMBL" id="JAAAJB010000236">
    <property type="protein sequence ID" value="KAG0260821.1"/>
    <property type="molecule type" value="Genomic_DNA"/>
</dbReference>
<dbReference type="InterPro" id="IPR023210">
    <property type="entry name" value="NADP_OxRdtase_dom"/>
</dbReference>
<dbReference type="SUPFAM" id="SSF51430">
    <property type="entry name" value="NAD(P)-linked oxidoreductase"/>
    <property type="match status" value="1"/>
</dbReference>
<gene>
    <name evidence="6" type="ORF">DFQ27_003301</name>
</gene>
<keyword evidence="7" id="KW-1185">Reference proteome</keyword>
<dbReference type="AlphaFoldDB" id="A0A9P6U612"/>
<dbReference type="PROSITE" id="PS00062">
    <property type="entry name" value="ALDOKETO_REDUCTASE_2"/>
    <property type="match status" value="1"/>
</dbReference>
<dbReference type="Pfam" id="PF00248">
    <property type="entry name" value="Aldo_ket_red"/>
    <property type="match status" value="1"/>
</dbReference>
<dbReference type="PANTHER" id="PTHR11732">
    <property type="entry name" value="ALDO/KETO REDUCTASE"/>
    <property type="match status" value="1"/>
</dbReference>
<dbReference type="Gene3D" id="3.20.20.100">
    <property type="entry name" value="NADP-dependent oxidoreductase domain"/>
    <property type="match status" value="1"/>
</dbReference>
<sequence>MTPLVTKLNTGASIPLLGLGTFDASPQETIDAVAHALKIGYRHIDAAYYYGNEKEVGEGIRQSNVPRSEIYVTTKLWGDSHHPHQVRPAFERSLKDLGLDYLDLYLMHWPVAIESGGTVDNGTIDYSVGFLETWAAMEKLLDTGKVKAIGVSNFSIRNLKKLLSVANVCPAVNQIEAHPYLTNSKLIAFAKEKGIHTTAYCPLGSVRSGELRAHPKIVQVAQKHDTQPATILISWAVQRGTSTIPKSASLARIESNFKIVELTPGDMTVLDSISTEKTLRTCGPYWGADVFSEA</sequence>
<proteinExistence type="predicted"/>
<dbReference type="CDD" id="cd19071">
    <property type="entry name" value="AKR_AKR1-5-like"/>
    <property type="match status" value="1"/>
</dbReference>